<evidence type="ECO:0000256" key="10">
    <source>
        <dbReference type="ARBA" id="ARBA00023204"/>
    </source>
</evidence>
<dbReference type="GO" id="GO:0000725">
    <property type="term" value="P:recombinational repair"/>
    <property type="evidence" value="ECO:0007669"/>
    <property type="project" value="UniProtKB-UniRule"/>
</dbReference>
<dbReference type="InParanoid" id="A0A6N7F158"/>
<evidence type="ECO:0000256" key="6">
    <source>
        <dbReference type="ARBA" id="ARBA00022833"/>
    </source>
</evidence>
<dbReference type="InterPro" id="IPR041166">
    <property type="entry name" value="Rubredoxin_2"/>
</dbReference>
<dbReference type="GO" id="GO:0005524">
    <property type="term" value="F:ATP binding"/>
    <property type="evidence" value="ECO:0007669"/>
    <property type="project" value="UniProtKB-UniRule"/>
</dbReference>
<evidence type="ECO:0000256" key="8">
    <source>
        <dbReference type="ARBA" id="ARBA00023016"/>
    </source>
</evidence>
<evidence type="ECO:0000313" key="16">
    <source>
        <dbReference type="Proteomes" id="UP000471298"/>
    </source>
</evidence>
<keyword evidence="8 11" id="KW-0346">Stress response</keyword>
<evidence type="ECO:0000256" key="2">
    <source>
        <dbReference type="ARBA" id="ARBA00022741"/>
    </source>
</evidence>
<gene>
    <name evidence="11 15" type="primary">radA</name>
    <name evidence="15" type="ORF">GCU85_02400</name>
</gene>
<dbReference type="NCBIfam" id="TIGR00416">
    <property type="entry name" value="sms"/>
    <property type="match status" value="1"/>
</dbReference>
<dbReference type="HAMAP" id="MF_01498">
    <property type="entry name" value="RadA_bact"/>
    <property type="match status" value="1"/>
</dbReference>
<organism evidence="15 16">
    <name type="scientific">Ostreibacterium oceani</name>
    <dbReference type="NCBI Taxonomy" id="2654998"/>
    <lineage>
        <taxon>Bacteria</taxon>
        <taxon>Pseudomonadati</taxon>
        <taxon>Pseudomonadota</taxon>
        <taxon>Gammaproteobacteria</taxon>
        <taxon>Cardiobacteriales</taxon>
        <taxon>Ostreibacteriaceae</taxon>
        <taxon>Ostreibacterium</taxon>
    </lineage>
</organism>
<proteinExistence type="inferred from homology"/>
<comment type="domain">
    <text evidence="11">The middle region has homology to RecA with ATPase motifs including the RadA KNRFG motif, while the C-terminus is homologous to Lon protease.</text>
</comment>
<dbReference type="Proteomes" id="UP000471298">
    <property type="component" value="Unassembled WGS sequence"/>
</dbReference>
<evidence type="ECO:0000256" key="13">
    <source>
        <dbReference type="RuleBase" id="RU003555"/>
    </source>
</evidence>
<keyword evidence="3 11" id="KW-0227">DNA damage</keyword>
<comment type="function">
    <text evidence="13">DNA-dependent ATPase involved in processing of recombination intermediates, plays a role in repairing DNA breaks. Stimulates the branch migration of RecA-mediated strand transfer reactions, allowing the 3' invading strand to extend heteroduplex DNA faster. Binds ssDNA in the presence of ADP but not other nucleotides, has ATPase activity that is stimulated by ssDNA and various branched DNA structures, but inhibited by SSB. Does not have RecA's homology-searching function.</text>
</comment>
<reference evidence="15 16" key="1">
    <citation type="submission" date="2019-10" db="EMBL/GenBank/DDBJ databases">
        <title>Cardiobacteriales fam. a chemoheterotrophic member of the order Cardiobacteriales, and proposal of Cardiobacteriales fam. nov.</title>
        <authorList>
            <person name="Wang C."/>
        </authorList>
    </citation>
    <scope>NUCLEOTIDE SEQUENCE [LARGE SCALE GENOMIC DNA]</scope>
    <source>
        <strain evidence="15 16">ML27</strain>
    </source>
</reference>
<dbReference type="GO" id="GO:0003684">
    <property type="term" value="F:damaged DNA binding"/>
    <property type="evidence" value="ECO:0007669"/>
    <property type="project" value="InterPro"/>
</dbReference>
<dbReference type="GO" id="GO:0005829">
    <property type="term" value="C:cytosol"/>
    <property type="evidence" value="ECO:0007669"/>
    <property type="project" value="TreeGrafter"/>
</dbReference>
<feature type="region of interest" description="Lon-protease-like" evidence="11">
    <location>
        <begin position="352"/>
        <end position="452"/>
    </location>
</feature>
<dbReference type="GO" id="GO:0016787">
    <property type="term" value="F:hydrolase activity"/>
    <property type="evidence" value="ECO:0007669"/>
    <property type="project" value="UniProtKB-KW"/>
</dbReference>
<dbReference type="InterPro" id="IPR027417">
    <property type="entry name" value="P-loop_NTPase"/>
</dbReference>
<dbReference type="Pfam" id="PF18073">
    <property type="entry name" value="Zn_ribbon_LapB"/>
    <property type="match status" value="1"/>
</dbReference>
<dbReference type="InterPro" id="IPR003593">
    <property type="entry name" value="AAA+_ATPase"/>
</dbReference>
<dbReference type="PANTHER" id="PTHR32472:SF10">
    <property type="entry name" value="DNA REPAIR PROTEIN RADA-LIKE PROTEIN"/>
    <property type="match status" value="1"/>
</dbReference>
<keyword evidence="9 11" id="KW-0238">DNA-binding</keyword>
<dbReference type="GO" id="GO:0008270">
    <property type="term" value="F:zinc ion binding"/>
    <property type="evidence" value="ECO:0007669"/>
    <property type="project" value="UniProtKB-KW"/>
</dbReference>
<sequence>MSKAKTQYRCRECAATYPKWMGQCLDCKAWNSLDEEQVSAAQSKPSRGGGYTGGASQAIVTLDQVKGQSHITYSTDMGEFDRVLGQGVVKGSVVLLGGDPGIGKSTLLLQAIANLSSRMKTLYISGEESAEQVSLRGQRLDKDLSQFSFLSETEVEKILATLQSFAPDVLVIDSIQTIFTATLSSAPGSVSQIRESAAALVRYAKQSGCTVFVIGHVTKEGAIAGPRVLEHMVDTVLYFEGEAASKFRLLRVVKNRFGPVNELGIFAMTATGLKGVTNPSAIFLTGRETAVAGSTIIVGWEGSRAILVELQALVSDALGHPKRVALGLDQSRLTMLLAVLSRHCGIVMGDQDVYVNVVGGVKMPETATDLAVVLACLSSFKNQPVDHKTIVFGEIGLAGEIRPVPNGEDRVIAAAKQGFTRAIIPTANAPRKKINGMEIVCIKRIEEVLALM</sequence>
<evidence type="ECO:0000256" key="11">
    <source>
        <dbReference type="HAMAP-Rule" id="MF_01498"/>
    </source>
</evidence>
<keyword evidence="10 11" id="KW-0234">DNA repair</keyword>
<evidence type="ECO:0000256" key="9">
    <source>
        <dbReference type="ARBA" id="ARBA00023125"/>
    </source>
</evidence>
<keyword evidence="1 11" id="KW-0479">Metal-binding</keyword>
<dbReference type="EMBL" id="WHNW01000002">
    <property type="protein sequence ID" value="MPV85586.1"/>
    <property type="molecule type" value="Genomic_DNA"/>
</dbReference>
<feature type="domain" description="RecA family profile 1" evidence="14">
    <location>
        <begin position="69"/>
        <end position="217"/>
    </location>
</feature>
<dbReference type="Pfam" id="PF13541">
    <property type="entry name" value="ChlI"/>
    <property type="match status" value="1"/>
</dbReference>
<dbReference type="InterPro" id="IPR020568">
    <property type="entry name" value="Ribosomal_Su5_D2-typ_SF"/>
</dbReference>
<comment type="caution">
    <text evidence="15">The sequence shown here is derived from an EMBL/GenBank/DDBJ whole genome shotgun (WGS) entry which is preliminary data.</text>
</comment>
<keyword evidence="16" id="KW-1185">Reference proteome</keyword>
<dbReference type="Gene3D" id="3.30.230.10">
    <property type="match status" value="1"/>
</dbReference>
<dbReference type="PANTHER" id="PTHR32472">
    <property type="entry name" value="DNA REPAIR PROTEIN RADA"/>
    <property type="match status" value="1"/>
</dbReference>
<evidence type="ECO:0000256" key="7">
    <source>
        <dbReference type="ARBA" id="ARBA00022840"/>
    </source>
</evidence>
<evidence type="ECO:0000256" key="12">
    <source>
        <dbReference type="NCBIfam" id="TIGR00416"/>
    </source>
</evidence>
<dbReference type="FunCoup" id="A0A6N7F158">
    <property type="interactions" value="336"/>
</dbReference>
<keyword evidence="4 13" id="KW-0863">Zinc-finger</keyword>
<dbReference type="SUPFAM" id="SSF54211">
    <property type="entry name" value="Ribosomal protein S5 domain 2-like"/>
    <property type="match status" value="1"/>
</dbReference>
<dbReference type="InterPro" id="IPR004504">
    <property type="entry name" value="DNA_repair_RadA"/>
</dbReference>
<evidence type="ECO:0000256" key="5">
    <source>
        <dbReference type="ARBA" id="ARBA00022801"/>
    </source>
</evidence>
<comment type="function">
    <text evidence="11">Plays a role in repairing double-strand DNA breaks, probably involving stabilizing or processing branched DNA or blocked replication forks.</text>
</comment>
<evidence type="ECO:0000256" key="3">
    <source>
        <dbReference type="ARBA" id="ARBA00022763"/>
    </source>
</evidence>
<evidence type="ECO:0000256" key="4">
    <source>
        <dbReference type="ARBA" id="ARBA00022771"/>
    </source>
</evidence>
<keyword evidence="2 11" id="KW-0547">Nucleotide-binding</keyword>
<dbReference type="CDD" id="cd01121">
    <property type="entry name" value="RadA_SMS_N"/>
    <property type="match status" value="1"/>
</dbReference>
<protein>
    <recommendedName>
        <fullName evidence="11 12">DNA repair protein RadA</fullName>
    </recommendedName>
</protein>
<feature type="short sequence motif" description="RadA KNRFG motif" evidence="11">
    <location>
        <begin position="254"/>
        <end position="258"/>
    </location>
</feature>
<dbReference type="SMART" id="SM00382">
    <property type="entry name" value="AAA"/>
    <property type="match status" value="1"/>
</dbReference>
<name>A0A6N7F158_9GAMM</name>
<keyword evidence="6 13" id="KW-0862">Zinc</keyword>
<dbReference type="InterPro" id="IPR020588">
    <property type="entry name" value="RecA_ATP-bd"/>
</dbReference>
<keyword evidence="5" id="KW-0378">Hydrolase</keyword>
<evidence type="ECO:0000256" key="1">
    <source>
        <dbReference type="ARBA" id="ARBA00022723"/>
    </source>
</evidence>
<dbReference type="PROSITE" id="PS50162">
    <property type="entry name" value="RECA_2"/>
    <property type="match status" value="1"/>
</dbReference>
<dbReference type="GO" id="GO:0140664">
    <property type="term" value="F:ATP-dependent DNA damage sensor activity"/>
    <property type="evidence" value="ECO:0007669"/>
    <property type="project" value="InterPro"/>
</dbReference>
<dbReference type="InterPro" id="IPR014721">
    <property type="entry name" value="Ribsml_uS5_D2-typ_fold_subgr"/>
</dbReference>
<dbReference type="SUPFAM" id="SSF52540">
    <property type="entry name" value="P-loop containing nucleoside triphosphate hydrolases"/>
    <property type="match status" value="1"/>
</dbReference>
<evidence type="ECO:0000313" key="15">
    <source>
        <dbReference type="EMBL" id="MPV85586.1"/>
    </source>
</evidence>
<dbReference type="Gene3D" id="3.40.50.300">
    <property type="entry name" value="P-loop containing nucleotide triphosphate hydrolases"/>
    <property type="match status" value="1"/>
</dbReference>
<dbReference type="PRINTS" id="PR01874">
    <property type="entry name" value="DNAREPAIRADA"/>
</dbReference>
<dbReference type="AlphaFoldDB" id="A0A6N7F158"/>
<accession>A0A6N7F158</accession>
<evidence type="ECO:0000259" key="14">
    <source>
        <dbReference type="PROSITE" id="PS50162"/>
    </source>
</evidence>
<dbReference type="FunFam" id="3.40.50.300:FF:000050">
    <property type="entry name" value="DNA repair protein RadA"/>
    <property type="match status" value="1"/>
</dbReference>
<dbReference type="Pfam" id="PF13481">
    <property type="entry name" value="AAA_25"/>
    <property type="match status" value="1"/>
</dbReference>
<dbReference type="RefSeq" id="WP_152808983.1">
    <property type="nucleotide sequence ID" value="NZ_WHNW01000002.1"/>
</dbReference>
<keyword evidence="7 11" id="KW-0067">ATP-binding</keyword>
<comment type="similarity">
    <text evidence="11 13">Belongs to the RecA family. RadA subfamily.</text>
</comment>
<feature type="binding site" evidence="11">
    <location>
        <begin position="98"/>
        <end position="105"/>
    </location>
    <ligand>
        <name>ATP</name>
        <dbReference type="ChEBI" id="CHEBI:30616"/>
    </ligand>
</feature>